<dbReference type="Proteomes" id="UP001162480">
    <property type="component" value="Chromosome 18"/>
</dbReference>
<sequence>MGDILCILKVYEENIIQFRQEIYQLPQLTKAVYTCKNDRMMALSKEERIESVAMAEKLTILEIVEPGWHQLAFSRSVADMFSAKHQNRQPVTQRTASNLLFVLEKPEVSTTGTALEDEELQLIVKHLHGDIQPIKTAICKLALNKSPYTVPVKSVLESAFSADSA</sequence>
<keyword evidence="2" id="KW-1185">Reference proteome</keyword>
<dbReference type="EMBL" id="OX597831">
    <property type="protein sequence ID" value="CAI9735957.1"/>
    <property type="molecule type" value="Genomic_DNA"/>
</dbReference>
<name>A0AA36BLJ0_OCTVU</name>
<organism evidence="1 2">
    <name type="scientific">Octopus vulgaris</name>
    <name type="common">Common octopus</name>
    <dbReference type="NCBI Taxonomy" id="6645"/>
    <lineage>
        <taxon>Eukaryota</taxon>
        <taxon>Metazoa</taxon>
        <taxon>Spiralia</taxon>
        <taxon>Lophotrochozoa</taxon>
        <taxon>Mollusca</taxon>
        <taxon>Cephalopoda</taxon>
        <taxon>Coleoidea</taxon>
        <taxon>Octopodiformes</taxon>
        <taxon>Octopoda</taxon>
        <taxon>Incirrata</taxon>
        <taxon>Octopodidae</taxon>
        <taxon>Octopus</taxon>
    </lineage>
</organism>
<protein>
    <submittedName>
        <fullName evidence="1">Uncharacterized protein</fullName>
    </submittedName>
</protein>
<evidence type="ECO:0000313" key="2">
    <source>
        <dbReference type="Proteomes" id="UP001162480"/>
    </source>
</evidence>
<proteinExistence type="predicted"/>
<accession>A0AA36BLJ0</accession>
<dbReference type="AlphaFoldDB" id="A0AA36BLJ0"/>
<evidence type="ECO:0000313" key="1">
    <source>
        <dbReference type="EMBL" id="CAI9735957.1"/>
    </source>
</evidence>
<reference evidence="1" key="1">
    <citation type="submission" date="2023-08" db="EMBL/GenBank/DDBJ databases">
        <authorList>
            <person name="Alioto T."/>
            <person name="Alioto T."/>
            <person name="Gomez Garrido J."/>
        </authorList>
    </citation>
    <scope>NUCLEOTIDE SEQUENCE</scope>
</reference>
<gene>
    <name evidence="1" type="ORF">OCTVUL_1B002151</name>
</gene>